<dbReference type="KEGG" id="nml:Namu_2704"/>
<dbReference type="Proteomes" id="UP000002218">
    <property type="component" value="Chromosome"/>
</dbReference>
<sequence length="220" mass="22714">MTRADPDADALWAWLLGLRDPLLTIEHRLAAQSGVLRSLQESPGSTTHTLAGVLAAIGRALTETAEAIDWGPLQIDGRPAVRLLTVQVGPVRIGDSAVPLPHVTRILMAPPRIGRVFAEPPPAAAWGVVAAATIPDASVAPPIGPGDGPDPQTQIRAFLVSAPGPGAGALAIAGAAFAAARWMLAANDVIGREWAPSESMLRTALDDALAAATIPSWDRP</sequence>
<dbReference type="InParanoid" id="C8X8J5"/>
<reference evidence="1 2" key="2">
    <citation type="journal article" date="2010" name="Stand. Genomic Sci.">
        <title>Complete genome sequence of Nakamurella multipartita type strain (Y-104).</title>
        <authorList>
            <person name="Tice H."/>
            <person name="Mayilraj S."/>
            <person name="Sims D."/>
            <person name="Lapidus A."/>
            <person name="Nolan M."/>
            <person name="Lucas S."/>
            <person name="Glavina Del Rio T."/>
            <person name="Copeland A."/>
            <person name="Cheng J.F."/>
            <person name="Meincke L."/>
            <person name="Bruce D."/>
            <person name="Goodwin L."/>
            <person name="Pitluck S."/>
            <person name="Ivanova N."/>
            <person name="Mavromatis K."/>
            <person name="Ovchinnikova G."/>
            <person name="Pati A."/>
            <person name="Chen A."/>
            <person name="Palaniappan K."/>
            <person name="Land M."/>
            <person name="Hauser L."/>
            <person name="Chang Y.J."/>
            <person name="Jeffries C.D."/>
            <person name="Detter J.C."/>
            <person name="Brettin T."/>
            <person name="Rohde M."/>
            <person name="Goker M."/>
            <person name="Bristow J."/>
            <person name="Eisen J.A."/>
            <person name="Markowitz V."/>
            <person name="Hugenholtz P."/>
            <person name="Kyrpides N.C."/>
            <person name="Klenk H.P."/>
            <person name="Chen F."/>
        </authorList>
    </citation>
    <scope>NUCLEOTIDE SEQUENCE [LARGE SCALE GENOMIC DNA]</scope>
    <source>
        <strain evidence="2">ATCC 700099 / DSM 44233 / CIP 104796 / JCM 9543 / NBRC 105858 / Y-104</strain>
    </source>
</reference>
<evidence type="ECO:0000313" key="2">
    <source>
        <dbReference type="Proteomes" id="UP000002218"/>
    </source>
</evidence>
<gene>
    <name evidence="1" type="ordered locus">Namu_2704</name>
</gene>
<dbReference type="EMBL" id="CP001737">
    <property type="protein sequence ID" value="ACV79050.1"/>
    <property type="molecule type" value="Genomic_DNA"/>
</dbReference>
<dbReference type="AlphaFoldDB" id="C8X8J5"/>
<name>C8X8J5_NAKMY</name>
<dbReference type="STRING" id="479431.Namu_2704"/>
<reference evidence="2" key="1">
    <citation type="submission" date="2009-09" db="EMBL/GenBank/DDBJ databases">
        <title>The complete genome of Nakamurella multipartita DSM 44233.</title>
        <authorList>
            <consortium name="US DOE Joint Genome Institute (JGI-PGF)"/>
            <person name="Lucas S."/>
            <person name="Copeland A."/>
            <person name="Lapidus A."/>
            <person name="Glavina del Rio T."/>
            <person name="Dalin E."/>
            <person name="Tice H."/>
            <person name="Bruce D."/>
            <person name="Goodwin L."/>
            <person name="Pitluck S."/>
            <person name="Kyrpides N."/>
            <person name="Mavromatis K."/>
            <person name="Ivanova N."/>
            <person name="Ovchinnikova G."/>
            <person name="Sims D."/>
            <person name="Meincke L."/>
            <person name="Brettin T."/>
            <person name="Detter J.C."/>
            <person name="Han C."/>
            <person name="Larimer F."/>
            <person name="Land M."/>
            <person name="Hauser L."/>
            <person name="Markowitz V."/>
            <person name="Cheng J.-F."/>
            <person name="Hugenholtz P."/>
            <person name="Woyke T."/>
            <person name="Wu D."/>
            <person name="Klenk H.-P."/>
            <person name="Eisen J.A."/>
        </authorList>
    </citation>
    <scope>NUCLEOTIDE SEQUENCE [LARGE SCALE GENOMIC DNA]</scope>
    <source>
        <strain evidence="2">ATCC 700099 / DSM 44233 / CIP 104796 / JCM 9543 / NBRC 105858 / Y-104</strain>
    </source>
</reference>
<organism evidence="1 2">
    <name type="scientific">Nakamurella multipartita (strain ATCC 700099 / DSM 44233 / CIP 104796 / JCM 9543 / NBRC 105858 / Y-104)</name>
    <name type="common">Microsphaera multipartita</name>
    <dbReference type="NCBI Taxonomy" id="479431"/>
    <lineage>
        <taxon>Bacteria</taxon>
        <taxon>Bacillati</taxon>
        <taxon>Actinomycetota</taxon>
        <taxon>Actinomycetes</taxon>
        <taxon>Nakamurellales</taxon>
        <taxon>Nakamurellaceae</taxon>
        <taxon>Nakamurella</taxon>
    </lineage>
</organism>
<proteinExistence type="predicted"/>
<keyword evidence="2" id="KW-1185">Reference proteome</keyword>
<dbReference type="HOGENOM" id="CLU_1254818_0_0_11"/>
<protein>
    <submittedName>
        <fullName evidence="1">Uncharacterized protein</fullName>
    </submittedName>
</protein>
<evidence type="ECO:0000313" key="1">
    <source>
        <dbReference type="EMBL" id="ACV79050.1"/>
    </source>
</evidence>
<accession>C8X8J5</accession>